<proteinExistence type="predicted"/>
<reference evidence="1" key="2">
    <citation type="submission" date="2016-06" db="EMBL/GenBank/DDBJ databases">
        <title>The genome of a short-lived fish provides insights into sex chromosome evolution and the genetic control of aging.</title>
        <authorList>
            <person name="Reichwald K."/>
            <person name="Felder M."/>
            <person name="Petzold A."/>
            <person name="Koch P."/>
            <person name="Groth M."/>
            <person name="Platzer M."/>
        </authorList>
    </citation>
    <scope>NUCLEOTIDE SEQUENCE</scope>
    <source>
        <tissue evidence="1">Brain</tissue>
    </source>
</reference>
<organism evidence="1">
    <name type="scientific">Nothobranchius rachovii</name>
    <name type="common">bluefin notho</name>
    <dbReference type="NCBI Taxonomy" id="451742"/>
    <lineage>
        <taxon>Eukaryota</taxon>
        <taxon>Metazoa</taxon>
        <taxon>Chordata</taxon>
        <taxon>Craniata</taxon>
        <taxon>Vertebrata</taxon>
        <taxon>Euteleostomi</taxon>
        <taxon>Actinopterygii</taxon>
        <taxon>Neopterygii</taxon>
        <taxon>Teleostei</taxon>
        <taxon>Neoteleostei</taxon>
        <taxon>Acanthomorphata</taxon>
        <taxon>Ovalentaria</taxon>
        <taxon>Atherinomorphae</taxon>
        <taxon>Cyprinodontiformes</taxon>
        <taxon>Nothobranchiidae</taxon>
        <taxon>Nothobranchius</taxon>
    </lineage>
</organism>
<feature type="non-terminal residue" evidence="1">
    <location>
        <position position="83"/>
    </location>
</feature>
<protein>
    <submittedName>
        <fullName evidence="1">Uncharacterized protein</fullName>
    </submittedName>
</protein>
<reference evidence="1" key="1">
    <citation type="submission" date="2016-05" db="EMBL/GenBank/DDBJ databases">
        <authorList>
            <person name="Lavstsen T."/>
            <person name="Jespersen J.S."/>
        </authorList>
    </citation>
    <scope>NUCLEOTIDE SEQUENCE</scope>
    <source>
        <tissue evidence="1">Brain</tissue>
    </source>
</reference>
<evidence type="ECO:0000313" key="1">
    <source>
        <dbReference type="EMBL" id="SBS12309.1"/>
    </source>
</evidence>
<dbReference type="EMBL" id="HAEH01021423">
    <property type="protein sequence ID" value="SBS12309.1"/>
    <property type="molecule type" value="Transcribed_RNA"/>
</dbReference>
<sequence length="83" mass="9264">KKFLFFALGNGGSDSRLAPRCFTTVFPNPGPQGHCPTCFRCRSFSTPDLHWLLSWTSSAADGCWSLIHLSQVRGSRATWKTCR</sequence>
<gene>
    <name evidence="1" type="primary">Nfu_g_1_005832</name>
</gene>
<name>A0A1A8S454_9TELE</name>
<accession>A0A1A8S454</accession>
<dbReference type="AlphaFoldDB" id="A0A1A8S454"/>
<feature type="non-terminal residue" evidence="1">
    <location>
        <position position="1"/>
    </location>
</feature>